<dbReference type="Pfam" id="PF00072">
    <property type="entry name" value="Response_reg"/>
    <property type="match status" value="1"/>
</dbReference>
<evidence type="ECO:0000259" key="3">
    <source>
        <dbReference type="PROSITE" id="PS50110"/>
    </source>
</evidence>
<proteinExistence type="predicted"/>
<gene>
    <name evidence="4" type="ORF">DB30_00920</name>
</gene>
<accession>A0A0C1Z5L7</accession>
<dbReference type="InterPro" id="IPR050595">
    <property type="entry name" value="Bact_response_regulator"/>
</dbReference>
<dbReference type="SUPFAM" id="SSF52172">
    <property type="entry name" value="CheY-like"/>
    <property type="match status" value="1"/>
</dbReference>
<name>A0A0C1Z5L7_9BACT</name>
<dbReference type="InterPro" id="IPR011006">
    <property type="entry name" value="CheY-like_superfamily"/>
</dbReference>
<dbReference type="InterPro" id="IPR001789">
    <property type="entry name" value="Sig_transdc_resp-reg_receiver"/>
</dbReference>
<dbReference type="CDD" id="cd17546">
    <property type="entry name" value="REC_hyHK_CKI1_RcsC-like"/>
    <property type="match status" value="1"/>
</dbReference>
<dbReference type="PROSITE" id="PS50110">
    <property type="entry name" value="RESPONSE_REGULATORY"/>
    <property type="match status" value="1"/>
</dbReference>
<organism evidence="4 5">
    <name type="scientific">Enhygromyxa salina</name>
    <dbReference type="NCBI Taxonomy" id="215803"/>
    <lineage>
        <taxon>Bacteria</taxon>
        <taxon>Pseudomonadati</taxon>
        <taxon>Myxococcota</taxon>
        <taxon>Polyangia</taxon>
        <taxon>Nannocystales</taxon>
        <taxon>Nannocystaceae</taxon>
        <taxon>Enhygromyxa</taxon>
    </lineage>
</organism>
<protein>
    <submittedName>
        <fullName evidence="4">Phosphate regulon transcriptional regulatory protein PhoB (SphR)</fullName>
    </submittedName>
</protein>
<reference evidence="4 5" key="1">
    <citation type="submission" date="2014-12" db="EMBL/GenBank/DDBJ databases">
        <title>Genome assembly of Enhygromyxa salina DSM 15201.</title>
        <authorList>
            <person name="Sharma G."/>
            <person name="Subramanian S."/>
        </authorList>
    </citation>
    <scope>NUCLEOTIDE SEQUENCE [LARGE SCALE GENOMIC DNA]</scope>
    <source>
        <strain evidence="4 5">DSM 15201</strain>
    </source>
</reference>
<dbReference type="Gene3D" id="3.40.50.2300">
    <property type="match status" value="1"/>
</dbReference>
<dbReference type="EMBL" id="JMCC02000114">
    <property type="protein sequence ID" value="KIG12899.1"/>
    <property type="molecule type" value="Genomic_DNA"/>
</dbReference>
<keyword evidence="1 2" id="KW-0597">Phosphoprotein</keyword>
<evidence type="ECO:0000256" key="1">
    <source>
        <dbReference type="ARBA" id="ARBA00022553"/>
    </source>
</evidence>
<feature type="modified residue" description="4-aspartylphosphate" evidence="2">
    <location>
        <position position="71"/>
    </location>
</feature>
<dbReference type="Proteomes" id="UP000031599">
    <property type="component" value="Unassembled WGS sequence"/>
</dbReference>
<evidence type="ECO:0000313" key="4">
    <source>
        <dbReference type="EMBL" id="KIG12899.1"/>
    </source>
</evidence>
<dbReference type="PANTHER" id="PTHR44591:SF3">
    <property type="entry name" value="RESPONSE REGULATORY DOMAIN-CONTAINING PROTEIN"/>
    <property type="match status" value="1"/>
</dbReference>
<evidence type="ECO:0000256" key="2">
    <source>
        <dbReference type="PROSITE-ProRule" id="PRU00169"/>
    </source>
</evidence>
<feature type="domain" description="Response regulatory" evidence="3">
    <location>
        <begin position="21"/>
        <end position="138"/>
    </location>
</feature>
<dbReference type="RefSeq" id="WP_052556813.1">
    <property type="nucleotide sequence ID" value="NZ_JMCC02000114.1"/>
</dbReference>
<dbReference type="SMART" id="SM00448">
    <property type="entry name" value="REC"/>
    <property type="match status" value="1"/>
</dbReference>
<dbReference type="PANTHER" id="PTHR44591">
    <property type="entry name" value="STRESS RESPONSE REGULATOR PROTEIN 1"/>
    <property type="match status" value="1"/>
</dbReference>
<dbReference type="AlphaFoldDB" id="A0A0C1Z5L7"/>
<comment type="caution">
    <text evidence="4">The sequence shown here is derived from an EMBL/GenBank/DDBJ whole genome shotgun (WGS) entry which is preliminary data.</text>
</comment>
<evidence type="ECO:0000313" key="5">
    <source>
        <dbReference type="Proteomes" id="UP000031599"/>
    </source>
</evidence>
<sequence length="146" mass="15700">MTPDRDDTSELYNRGVAAPRPVLCVEDNDANFALIKLVLEKTGLWAVSRANDATQARDAIAGQRPDVVLLDLDLPGVSGLELARELKASKDWSTIPIIVVSASVMRQEHDRAREVGCEFFLEKPFDIGVLRSTVAQAAAAGAGPVS</sequence>
<dbReference type="GO" id="GO:0000160">
    <property type="term" value="P:phosphorelay signal transduction system"/>
    <property type="evidence" value="ECO:0007669"/>
    <property type="project" value="InterPro"/>
</dbReference>